<dbReference type="AlphaFoldDB" id="A0A7J5YVG8"/>
<comment type="caution">
    <text evidence="1">The sequence shown here is derived from an EMBL/GenBank/DDBJ whole genome shotgun (WGS) entry which is preliminary data.</text>
</comment>
<accession>A0A7J5YVG8</accession>
<keyword evidence="2" id="KW-1185">Reference proteome</keyword>
<reference evidence="1 2" key="1">
    <citation type="submission" date="2020-03" db="EMBL/GenBank/DDBJ databases">
        <title>Dissostichus mawsoni Genome sequencing and assembly.</title>
        <authorList>
            <person name="Park H."/>
        </authorList>
    </citation>
    <scope>NUCLEOTIDE SEQUENCE [LARGE SCALE GENOMIC DNA]</scope>
    <source>
        <strain evidence="1">DM0001</strain>
        <tissue evidence="1">Muscle</tissue>
    </source>
</reference>
<evidence type="ECO:0000313" key="2">
    <source>
        <dbReference type="Proteomes" id="UP000518266"/>
    </source>
</evidence>
<dbReference type="Proteomes" id="UP000518266">
    <property type="component" value="Unassembled WGS sequence"/>
</dbReference>
<proteinExistence type="predicted"/>
<gene>
    <name evidence="1" type="ORF">F7725_014104</name>
</gene>
<name>A0A7J5YVG8_DISMA</name>
<protein>
    <submittedName>
        <fullName evidence="1">Uncharacterized protein</fullName>
    </submittedName>
</protein>
<dbReference type="EMBL" id="JAAKFY010000008">
    <property type="protein sequence ID" value="KAF3853416.1"/>
    <property type="molecule type" value="Genomic_DNA"/>
</dbReference>
<evidence type="ECO:0000313" key="1">
    <source>
        <dbReference type="EMBL" id="KAF3853416.1"/>
    </source>
</evidence>
<sequence>MTLLPHPHLSHRPQLGRTNMVSERDYLHGSWQGGLARSARSAPADCDTYLMQAPSFMGKGGEEIAGWTLRVSNSFYCPHSPSFYAQSGVKKCSPCPSSPQGDVQVSVTLWGKTCCQQYYAMTVMMHHNPPSTPTHTRWHGSRLPPATGFTCPLGACRCVYLRLVLCSPDRQHQPNPTAVLPDCEPMCNEGPTLRSSRPRPCPLGLEAEFTKNGAMKSVMLGGCEMHQRAALVQMLMKHVKYPCLASKLWSRGQQRPTGEQQTAEAQSMTNAPAIVTAVAPVTLPFTGGWGVDLPHSNLGGAGGGLMEWMTPPH</sequence>
<organism evidence="1 2">
    <name type="scientific">Dissostichus mawsoni</name>
    <name type="common">Antarctic cod</name>
    <dbReference type="NCBI Taxonomy" id="36200"/>
    <lineage>
        <taxon>Eukaryota</taxon>
        <taxon>Metazoa</taxon>
        <taxon>Chordata</taxon>
        <taxon>Craniata</taxon>
        <taxon>Vertebrata</taxon>
        <taxon>Euteleostomi</taxon>
        <taxon>Actinopterygii</taxon>
        <taxon>Neopterygii</taxon>
        <taxon>Teleostei</taxon>
        <taxon>Neoteleostei</taxon>
        <taxon>Acanthomorphata</taxon>
        <taxon>Eupercaria</taxon>
        <taxon>Perciformes</taxon>
        <taxon>Notothenioidei</taxon>
        <taxon>Nototheniidae</taxon>
        <taxon>Dissostichus</taxon>
    </lineage>
</organism>